<proteinExistence type="inferred from homology"/>
<dbReference type="Proteomes" id="UP000192656">
    <property type="component" value="Unassembled WGS sequence"/>
</dbReference>
<dbReference type="STRING" id="937218.SAMN06297251_106124"/>
<evidence type="ECO:0000256" key="1">
    <source>
        <dbReference type="ARBA" id="ARBA00001933"/>
    </source>
</evidence>
<dbReference type="PROSITE" id="PS00599">
    <property type="entry name" value="AA_TRANSFER_CLASS_2"/>
    <property type="match status" value="1"/>
</dbReference>
<dbReference type="OrthoDB" id="9809616at2"/>
<gene>
    <name evidence="9" type="ORF">SAMN06297251_106124</name>
</gene>
<dbReference type="CDD" id="cd00609">
    <property type="entry name" value="AAT_like"/>
    <property type="match status" value="1"/>
</dbReference>
<dbReference type="InterPro" id="IPR015421">
    <property type="entry name" value="PyrdxlP-dep_Trfase_major"/>
</dbReference>
<keyword evidence="4 9" id="KW-0808">Transferase</keyword>
<evidence type="ECO:0000256" key="7">
    <source>
        <dbReference type="RuleBase" id="RU003693"/>
    </source>
</evidence>
<name>A0A1W2BFQ5_9HYPH</name>
<dbReference type="RefSeq" id="WP_084409772.1">
    <property type="nucleotide sequence ID" value="NZ_FWXR01000006.1"/>
</dbReference>
<organism evidence="9 10">
    <name type="scientific">Fulvimarina manganoxydans</name>
    <dbReference type="NCBI Taxonomy" id="937218"/>
    <lineage>
        <taxon>Bacteria</taxon>
        <taxon>Pseudomonadati</taxon>
        <taxon>Pseudomonadota</taxon>
        <taxon>Alphaproteobacteria</taxon>
        <taxon>Hyphomicrobiales</taxon>
        <taxon>Aurantimonadaceae</taxon>
        <taxon>Fulvimarina</taxon>
    </lineage>
</organism>
<comment type="pathway">
    <text evidence="6">Amino-acid biosynthesis.</text>
</comment>
<dbReference type="Pfam" id="PF00155">
    <property type="entry name" value="Aminotran_1_2"/>
    <property type="match status" value="1"/>
</dbReference>
<evidence type="ECO:0000256" key="3">
    <source>
        <dbReference type="ARBA" id="ARBA00022576"/>
    </source>
</evidence>
<dbReference type="Gene3D" id="3.40.640.10">
    <property type="entry name" value="Type I PLP-dependent aspartate aminotransferase-like (Major domain)"/>
    <property type="match status" value="1"/>
</dbReference>
<accession>A0A1W2BFQ5</accession>
<evidence type="ECO:0000256" key="5">
    <source>
        <dbReference type="ARBA" id="ARBA00022898"/>
    </source>
</evidence>
<dbReference type="EMBL" id="FWXR01000006">
    <property type="protein sequence ID" value="SMC71592.1"/>
    <property type="molecule type" value="Genomic_DNA"/>
</dbReference>
<dbReference type="Gene3D" id="3.90.1150.10">
    <property type="entry name" value="Aspartate Aminotransferase, domain 1"/>
    <property type="match status" value="1"/>
</dbReference>
<dbReference type="GO" id="GO:0008483">
    <property type="term" value="F:transaminase activity"/>
    <property type="evidence" value="ECO:0007669"/>
    <property type="project" value="UniProtKB-KW"/>
</dbReference>
<dbReference type="InterPro" id="IPR015424">
    <property type="entry name" value="PyrdxlP-dep_Trfase"/>
</dbReference>
<dbReference type="NCBIfam" id="NF006014">
    <property type="entry name" value="PRK08153.1"/>
    <property type="match status" value="1"/>
</dbReference>
<feature type="domain" description="Aminotransferase class I/classII large" evidence="8">
    <location>
        <begin position="41"/>
        <end position="365"/>
    </location>
</feature>
<dbReference type="PANTHER" id="PTHR43643">
    <property type="entry name" value="HISTIDINOL-PHOSPHATE AMINOTRANSFERASE 2"/>
    <property type="match status" value="1"/>
</dbReference>
<evidence type="ECO:0000256" key="6">
    <source>
        <dbReference type="ARBA" id="ARBA00029440"/>
    </source>
</evidence>
<evidence type="ECO:0000313" key="10">
    <source>
        <dbReference type="Proteomes" id="UP000192656"/>
    </source>
</evidence>
<dbReference type="InterPro" id="IPR015422">
    <property type="entry name" value="PyrdxlP-dep_Trfase_small"/>
</dbReference>
<evidence type="ECO:0000259" key="8">
    <source>
        <dbReference type="Pfam" id="PF00155"/>
    </source>
</evidence>
<reference evidence="9 10" key="1">
    <citation type="submission" date="2017-04" db="EMBL/GenBank/DDBJ databases">
        <authorList>
            <person name="Afonso C.L."/>
            <person name="Miller P.J."/>
            <person name="Scott M.A."/>
            <person name="Spackman E."/>
            <person name="Goraichik I."/>
            <person name="Dimitrov K.M."/>
            <person name="Suarez D.L."/>
            <person name="Swayne D.E."/>
        </authorList>
    </citation>
    <scope>NUCLEOTIDE SEQUENCE [LARGE SCALE GENOMIC DNA]</scope>
    <source>
        <strain evidence="9 10">CGMCC 1.10972</strain>
    </source>
</reference>
<keyword evidence="10" id="KW-1185">Reference proteome</keyword>
<evidence type="ECO:0000313" key="9">
    <source>
        <dbReference type="EMBL" id="SMC71592.1"/>
    </source>
</evidence>
<dbReference type="InterPro" id="IPR004839">
    <property type="entry name" value="Aminotransferase_I/II_large"/>
</dbReference>
<keyword evidence="3 9" id="KW-0032">Aminotransferase</keyword>
<protein>
    <submittedName>
        <fullName evidence="9">Histidinol-phosphate aminotransferase</fullName>
    </submittedName>
</protein>
<dbReference type="SUPFAM" id="SSF53383">
    <property type="entry name" value="PLP-dependent transferases"/>
    <property type="match status" value="1"/>
</dbReference>
<dbReference type="GO" id="GO:0030170">
    <property type="term" value="F:pyridoxal phosphate binding"/>
    <property type="evidence" value="ECO:0007669"/>
    <property type="project" value="InterPro"/>
</dbReference>
<keyword evidence="5 7" id="KW-0663">Pyridoxal phosphate</keyword>
<comment type="cofactor">
    <cofactor evidence="1 7">
        <name>pyridoxal 5'-phosphate</name>
        <dbReference type="ChEBI" id="CHEBI:597326"/>
    </cofactor>
</comment>
<dbReference type="InterPro" id="IPR050106">
    <property type="entry name" value="HistidinolP_aminotransfase"/>
</dbReference>
<dbReference type="PANTHER" id="PTHR43643:SF3">
    <property type="entry name" value="HISTIDINOL-PHOSPHATE AMINOTRANSFERASE"/>
    <property type="match status" value="1"/>
</dbReference>
<dbReference type="AlphaFoldDB" id="A0A1W2BFQ5"/>
<sequence>MTETERSAERFSPRVRALPSTIPFVGPEALERRLGRPFKARLGANESVFGPSPKAVSAMADAAALSWAYGDAEQLDLRQAISQKLGLTPDHIVAGEGIDGLLRDLVQAAMEPGDMAVTSLGAYPTFNYHVTAHGGALDFVPYGEDFRQDWPALVARAKVVRPKILYLTNPDNPTGSWHDAKAVEAVLRDVPEETLIVLDEAYADFAPAEALPETTRLAPNLLRFRTFSKAYGMAGVRVGFVFGEPDAIAQFGKVRNHFGLSRMAQAGALAALSDDDHLRKTVEKVAAGRKALAELARAKGLVPLASGTNFVAIDLGRDGTYARAVLDAVLRRGVFIRMPGAAPLDRMIRVSVGTPADIALFAEALDGALEEVNADQPHLPTGNAS</sequence>
<evidence type="ECO:0000256" key="2">
    <source>
        <dbReference type="ARBA" id="ARBA00007970"/>
    </source>
</evidence>
<dbReference type="InterPro" id="IPR001917">
    <property type="entry name" value="Aminotrans_II_pyridoxalP_BS"/>
</dbReference>
<evidence type="ECO:0000256" key="4">
    <source>
        <dbReference type="ARBA" id="ARBA00022679"/>
    </source>
</evidence>
<comment type="similarity">
    <text evidence="2">Belongs to the class-II pyridoxal-phosphate-dependent aminotransferase family. Histidinol-phosphate aminotransferase subfamily.</text>
</comment>